<evidence type="ECO:0000313" key="3">
    <source>
        <dbReference type="Proteomes" id="UP000008022"/>
    </source>
</evidence>
<evidence type="ECO:0000256" key="1">
    <source>
        <dbReference type="SAM" id="MobiDB-lite"/>
    </source>
</evidence>
<accession>A0A0E0N3A1</accession>
<dbReference type="AlphaFoldDB" id="A0A0E0N3A1"/>
<reference evidence="3" key="1">
    <citation type="submission" date="2013-06" db="EMBL/GenBank/DDBJ databases">
        <authorList>
            <person name="Zhao Q."/>
        </authorList>
    </citation>
    <scope>NUCLEOTIDE SEQUENCE</scope>
    <source>
        <strain evidence="3">cv. W1943</strain>
    </source>
</reference>
<feature type="region of interest" description="Disordered" evidence="1">
    <location>
        <begin position="1"/>
        <end position="22"/>
    </location>
</feature>
<keyword evidence="3" id="KW-1185">Reference proteome</keyword>
<dbReference type="EnsemblPlants" id="ORUFI01G36180.3">
    <property type="protein sequence ID" value="ORUFI01G36180.3"/>
    <property type="gene ID" value="ORUFI01G36180"/>
</dbReference>
<proteinExistence type="predicted"/>
<dbReference type="Gramene" id="ORUFI01G36180.3">
    <property type="protein sequence ID" value="ORUFI01G36180.3"/>
    <property type="gene ID" value="ORUFI01G36180"/>
</dbReference>
<protein>
    <submittedName>
        <fullName evidence="2">Uncharacterized protein</fullName>
    </submittedName>
</protein>
<sequence>MLEKRSAHPATPQDHDSGSGGVEALVLEAGLLPDGVAHMAEVTALERAAGALAGGEGCVDALPAKEELVCGT</sequence>
<dbReference type="HOGENOM" id="CLU_2726617_0_0_1"/>
<name>A0A0E0N3A1_ORYRU</name>
<organism evidence="2 3">
    <name type="scientific">Oryza rufipogon</name>
    <name type="common">Brownbeard rice</name>
    <name type="synonym">Asian wild rice</name>
    <dbReference type="NCBI Taxonomy" id="4529"/>
    <lineage>
        <taxon>Eukaryota</taxon>
        <taxon>Viridiplantae</taxon>
        <taxon>Streptophyta</taxon>
        <taxon>Embryophyta</taxon>
        <taxon>Tracheophyta</taxon>
        <taxon>Spermatophyta</taxon>
        <taxon>Magnoliopsida</taxon>
        <taxon>Liliopsida</taxon>
        <taxon>Poales</taxon>
        <taxon>Poaceae</taxon>
        <taxon>BOP clade</taxon>
        <taxon>Oryzoideae</taxon>
        <taxon>Oryzeae</taxon>
        <taxon>Oryzinae</taxon>
        <taxon>Oryza</taxon>
    </lineage>
</organism>
<reference evidence="2" key="2">
    <citation type="submission" date="2015-06" db="UniProtKB">
        <authorList>
            <consortium name="EnsemblPlants"/>
        </authorList>
    </citation>
    <scope>IDENTIFICATION</scope>
</reference>
<evidence type="ECO:0000313" key="2">
    <source>
        <dbReference type="EnsemblPlants" id="ORUFI01G36180.3"/>
    </source>
</evidence>
<dbReference type="Proteomes" id="UP000008022">
    <property type="component" value="Unassembled WGS sequence"/>
</dbReference>